<gene>
    <name evidence="1" type="ORF">EYC84_008806</name>
</gene>
<dbReference type="EMBL" id="VICG01000012">
    <property type="protein sequence ID" value="KAA8566205.1"/>
    <property type="molecule type" value="Genomic_DNA"/>
</dbReference>
<evidence type="ECO:0000313" key="1">
    <source>
        <dbReference type="EMBL" id="KAA8566205.1"/>
    </source>
</evidence>
<name>A0A5M9JGD8_MONFR</name>
<sequence length="112" mass="13418">MSFNIACLYLDICGFTPEQLPYVLSQPIPVWPTYTWTGYLIQTWFFTMRRIFHRSIRSGDQNRSFKLLLVYFVAFRSWSNWWNLQSSFGCLFVLSEMGRIWGNIIDFGSRDY</sequence>
<comment type="caution">
    <text evidence="1">The sequence shown here is derived from an EMBL/GenBank/DDBJ whole genome shotgun (WGS) entry which is preliminary data.</text>
</comment>
<accession>A0A5M9JGD8</accession>
<keyword evidence="2" id="KW-1185">Reference proteome</keyword>
<organism evidence="1 2">
    <name type="scientific">Monilinia fructicola</name>
    <name type="common">Brown rot fungus</name>
    <name type="synonym">Ciboria fructicola</name>
    <dbReference type="NCBI Taxonomy" id="38448"/>
    <lineage>
        <taxon>Eukaryota</taxon>
        <taxon>Fungi</taxon>
        <taxon>Dikarya</taxon>
        <taxon>Ascomycota</taxon>
        <taxon>Pezizomycotina</taxon>
        <taxon>Leotiomycetes</taxon>
        <taxon>Helotiales</taxon>
        <taxon>Sclerotiniaceae</taxon>
        <taxon>Monilinia</taxon>
    </lineage>
</organism>
<dbReference type="Proteomes" id="UP000322873">
    <property type="component" value="Unassembled WGS sequence"/>
</dbReference>
<reference evidence="1 2" key="1">
    <citation type="submission" date="2019-06" db="EMBL/GenBank/DDBJ databases">
        <title>Genome Sequence of the Brown Rot Fungal Pathogen Monilinia fructicola.</title>
        <authorList>
            <person name="De Miccolis Angelini R.M."/>
            <person name="Landi L."/>
            <person name="Abate D."/>
            <person name="Pollastro S."/>
            <person name="Romanazzi G."/>
            <person name="Faretra F."/>
        </authorList>
    </citation>
    <scope>NUCLEOTIDE SEQUENCE [LARGE SCALE GENOMIC DNA]</scope>
    <source>
        <strain evidence="1 2">Mfrc123</strain>
    </source>
</reference>
<protein>
    <submittedName>
        <fullName evidence="1">Uncharacterized protein</fullName>
    </submittedName>
</protein>
<proteinExistence type="predicted"/>
<evidence type="ECO:0000313" key="2">
    <source>
        <dbReference type="Proteomes" id="UP000322873"/>
    </source>
</evidence>
<dbReference type="AlphaFoldDB" id="A0A5M9JGD8"/>